<dbReference type="SUPFAM" id="SSF46785">
    <property type="entry name" value="Winged helix' DNA-binding domain"/>
    <property type="match status" value="1"/>
</dbReference>
<dbReference type="InterPro" id="IPR036390">
    <property type="entry name" value="WH_DNA-bd_sf"/>
</dbReference>
<dbReference type="Gene3D" id="3.40.190.290">
    <property type="match status" value="1"/>
</dbReference>
<proteinExistence type="inferred from homology"/>
<feature type="domain" description="HTH lysR-type" evidence="5">
    <location>
        <begin position="3"/>
        <end position="60"/>
    </location>
</feature>
<dbReference type="PANTHER" id="PTHR30537:SF5">
    <property type="entry name" value="HTH-TYPE TRANSCRIPTIONAL ACTIVATOR TTDR-RELATED"/>
    <property type="match status" value="1"/>
</dbReference>
<dbReference type="Pfam" id="PF03466">
    <property type="entry name" value="LysR_substrate"/>
    <property type="match status" value="1"/>
</dbReference>
<dbReference type="Pfam" id="PF00126">
    <property type="entry name" value="HTH_1"/>
    <property type="match status" value="1"/>
</dbReference>
<dbReference type="SUPFAM" id="SSF53850">
    <property type="entry name" value="Periplasmic binding protein-like II"/>
    <property type="match status" value="1"/>
</dbReference>
<dbReference type="FunFam" id="1.10.10.10:FF:000001">
    <property type="entry name" value="LysR family transcriptional regulator"/>
    <property type="match status" value="1"/>
</dbReference>
<dbReference type="GO" id="GO:0003700">
    <property type="term" value="F:DNA-binding transcription factor activity"/>
    <property type="evidence" value="ECO:0007669"/>
    <property type="project" value="InterPro"/>
</dbReference>
<dbReference type="EMBL" id="CP000379">
    <property type="protein sequence ID" value="ABF78067.1"/>
    <property type="molecule type" value="Genomic_DNA"/>
</dbReference>
<protein>
    <submittedName>
        <fullName evidence="6">Transcriptional regulator, LysR family</fullName>
    </submittedName>
</protein>
<gene>
    <name evidence="6" type="ordered locus">Bcen_3171</name>
</gene>
<evidence type="ECO:0000313" key="6">
    <source>
        <dbReference type="EMBL" id="ABF78067.1"/>
    </source>
</evidence>
<keyword evidence="3" id="KW-0238">DNA-binding</keyword>
<dbReference type="InterPro" id="IPR058163">
    <property type="entry name" value="LysR-type_TF_proteobact-type"/>
</dbReference>
<dbReference type="Gene3D" id="1.10.10.10">
    <property type="entry name" value="Winged helix-like DNA-binding domain superfamily/Winged helix DNA-binding domain"/>
    <property type="match status" value="1"/>
</dbReference>
<evidence type="ECO:0000256" key="1">
    <source>
        <dbReference type="ARBA" id="ARBA00009437"/>
    </source>
</evidence>
<dbReference type="PANTHER" id="PTHR30537">
    <property type="entry name" value="HTH-TYPE TRANSCRIPTIONAL REGULATOR"/>
    <property type="match status" value="1"/>
</dbReference>
<reference evidence="6" key="1">
    <citation type="submission" date="2006-05" db="EMBL/GenBank/DDBJ databases">
        <title>Complete sequence of chromosome 2 of Burkholderia cenocepacia AU 1054.</title>
        <authorList>
            <consortium name="US DOE Joint Genome Institute"/>
            <person name="Copeland A."/>
            <person name="Lucas S."/>
            <person name="Lapidus A."/>
            <person name="Barry K."/>
            <person name="Detter J.C."/>
            <person name="Glavina del Rio T."/>
            <person name="Hammon N."/>
            <person name="Israni S."/>
            <person name="Dalin E."/>
            <person name="Tice H."/>
            <person name="Pitluck S."/>
            <person name="Chain P."/>
            <person name="Malfatti S."/>
            <person name="Shin M."/>
            <person name="Vergez L."/>
            <person name="Schmutz J."/>
            <person name="Larimer F."/>
            <person name="Land M."/>
            <person name="Hauser L."/>
            <person name="Kyrpides N."/>
            <person name="Lykidis A."/>
            <person name="LiPuma J.J."/>
            <person name="Konstantinidis K."/>
            <person name="Tiedje J.M."/>
            <person name="Richardson P."/>
        </authorList>
    </citation>
    <scope>NUCLEOTIDE SEQUENCE [LARGE SCALE GENOMIC DNA]</scope>
    <source>
        <strain evidence="6">AU 1054</strain>
    </source>
</reference>
<dbReference type="InterPro" id="IPR036388">
    <property type="entry name" value="WH-like_DNA-bd_sf"/>
</dbReference>
<keyword evidence="4" id="KW-0804">Transcription</keyword>
<keyword evidence="2" id="KW-0805">Transcription regulation</keyword>
<organism evidence="6">
    <name type="scientific">Burkholderia orbicola (strain AU 1054)</name>
    <dbReference type="NCBI Taxonomy" id="331271"/>
    <lineage>
        <taxon>Bacteria</taxon>
        <taxon>Pseudomonadati</taxon>
        <taxon>Pseudomonadota</taxon>
        <taxon>Betaproteobacteria</taxon>
        <taxon>Burkholderiales</taxon>
        <taxon>Burkholderiaceae</taxon>
        <taxon>Burkholderia</taxon>
        <taxon>Burkholderia cepacia complex</taxon>
        <taxon>Burkholderia orbicola</taxon>
    </lineage>
</organism>
<dbReference type="PROSITE" id="PS50931">
    <property type="entry name" value="HTH_LYSR"/>
    <property type="match status" value="1"/>
</dbReference>
<evidence type="ECO:0000256" key="2">
    <source>
        <dbReference type="ARBA" id="ARBA00023015"/>
    </source>
</evidence>
<dbReference type="InterPro" id="IPR005119">
    <property type="entry name" value="LysR_subst-bd"/>
</dbReference>
<dbReference type="AlphaFoldDB" id="A0A0H2XTT2"/>
<comment type="similarity">
    <text evidence="1">Belongs to the LysR transcriptional regulatory family.</text>
</comment>
<name>A0A0H2XTT2_BURO1</name>
<sequence length="364" mass="40147">MEITLQAMSIFTYIVRVGSFTAAAKLLGISAGTASRLVRNLENHLGVTLLQRSTRCVRLTTEGAQYFEHCERVLGEIEEVKAHLAGARDVARGRLSVDIDQEIAHTVLPLIPEFRLTFPEVELRLEIGGDPGGLVEHGIDCAIAVGPLPDSSLRGRRIGDFNAVTVASPAYLSRRGVPHELGDLDRHDIIHYSPRRFGPVRDFRYCVDGGEVSLKFPERISVSDARSAVQYAVEGIGIAQVCGRMVVNEIANGRLVSLLAENRPTSLQIFALYVDQRYIPRSIRAFIDWLEIQLRWRNANVIAPSMMEIGKSRALPSCWGTDASRGNTQFAAESEGAQHLVFGRAKSDVHVELDLTALHAMLEI</sequence>
<evidence type="ECO:0000259" key="5">
    <source>
        <dbReference type="PROSITE" id="PS50931"/>
    </source>
</evidence>
<evidence type="ECO:0000256" key="4">
    <source>
        <dbReference type="ARBA" id="ARBA00023163"/>
    </source>
</evidence>
<evidence type="ECO:0000256" key="3">
    <source>
        <dbReference type="ARBA" id="ARBA00023125"/>
    </source>
</evidence>
<accession>A0A0H2XTT2</accession>
<dbReference type="InterPro" id="IPR000847">
    <property type="entry name" value="LysR_HTH_N"/>
</dbReference>
<dbReference type="HOGENOM" id="CLU_039613_16_3_4"/>
<dbReference type="GO" id="GO:0003677">
    <property type="term" value="F:DNA binding"/>
    <property type="evidence" value="ECO:0007669"/>
    <property type="project" value="UniProtKB-KW"/>
</dbReference>